<dbReference type="PANTHER" id="PTHR30590">
    <property type="entry name" value="INNER MEMBRANE PROTEIN"/>
    <property type="match status" value="1"/>
</dbReference>
<keyword evidence="1" id="KW-1133">Transmembrane helix</keyword>
<feature type="transmembrane region" description="Helical" evidence="1">
    <location>
        <begin position="66"/>
        <end position="88"/>
    </location>
</feature>
<organism evidence="3 4">
    <name type="scientific">Pseudoxanthomonas japonensis</name>
    <dbReference type="NCBI Taxonomy" id="69284"/>
    <lineage>
        <taxon>Bacteria</taxon>
        <taxon>Pseudomonadati</taxon>
        <taxon>Pseudomonadota</taxon>
        <taxon>Gammaproteobacteria</taxon>
        <taxon>Lysobacterales</taxon>
        <taxon>Lysobacteraceae</taxon>
        <taxon>Pseudoxanthomonas</taxon>
    </lineage>
</organism>
<feature type="transmembrane region" description="Helical" evidence="1">
    <location>
        <begin position="221"/>
        <end position="243"/>
    </location>
</feature>
<feature type="transmembrane region" description="Helical" evidence="1">
    <location>
        <begin position="27"/>
        <end position="46"/>
    </location>
</feature>
<keyword evidence="1" id="KW-0812">Transmembrane</keyword>
<reference evidence="3 4" key="1">
    <citation type="submission" date="2017-10" db="EMBL/GenBank/DDBJ databases">
        <title>Whole genome sequencing of members of genus Pseudoxanthomonas.</title>
        <authorList>
            <person name="Kumar S."/>
            <person name="Bansal K."/>
            <person name="Kaur A."/>
            <person name="Patil P."/>
            <person name="Sharma S."/>
            <person name="Patil P.B."/>
        </authorList>
    </citation>
    <scope>NUCLEOTIDE SEQUENCE [LARGE SCALE GENOMIC DNA]</scope>
    <source>
        <strain evidence="3 4">DSM 17109</strain>
    </source>
</reference>
<feature type="transmembrane region" description="Helical" evidence="1">
    <location>
        <begin position="295"/>
        <end position="315"/>
    </location>
</feature>
<dbReference type="EMBL" id="PDWW01000023">
    <property type="protein sequence ID" value="KAF1723852.1"/>
    <property type="molecule type" value="Genomic_DNA"/>
</dbReference>
<proteinExistence type="predicted"/>
<feature type="transmembrane region" description="Helical" evidence="1">
    <location>
        <begin position="263"/>
        <end position="283"/>
    </location>
</feature>
<keyword evidence="4" id="KW-1185">Reference proteome</keyword>
<accession>A0ABQ6ZEN3</accession>
<gene>
    <name evidence="3" type="ORF">CSC78_14795</name>
</gene>
<feature type="transmembrane region" description="Helical" evidence="1">
    <location>
        <begin position="336"/>
        <end position="355"/>
    </location>
</feature>
<feature type="transmembrane region" description="Helical" evidence="1">
    <location>
        <begin position="148"/>
        <end position="167"/>
    </location>
</feature>
<evidence type="ECO:0000313" key="3">
    <source>
        <dbReference type="EMBL" id="KAF1723852.1"/>
    </source>
</evidence>
<protein>
    <recommendedName>
        <fullName evidence="2">DUF418 domain-containing protein</fullName>
    </recommendedName>
</protein>
<dbReference type="PANTHER" id="PTHR30590:SF2">
    <property type="entry name" value="INNER MEMBRANE PROTEIN"/>
    <property type="match status" value="1"/>
</dbReference>
<dbReference type="Proteomes" id="UP000781710">
    <property type="component" value="Unassembled WGS sequence"/>
</dbReference>
<feature type="transmembrane region" description="Helical" evidence="1">
    <location>
        <begin position="100"/>
        <end position="117"/>
    </location>
</feature>
<name>A0ABQ6ZEN3_9GAMM</name>
<feature type="transmembrane region" description="Helical" evidence="1">
    <location>
        <begin position="123"/>
        <end position="141"/>
    </location>
</feature>
<dbReference type="InterPro" id="IPR052529">
    <property type="entry name" value="Bact_Transport_Assoc"/>
</dbReference>
<sequence>MTAAITENLAPIAVTERIEAMDVLRGFALLGILLMNLEGFVGPVMASGTGLDPALTGMDRTVDLLVYVLVQGKFYTLFSLLFGMGFAVMSQRAEQAGRPFAGVYWRRGLVLLTFGVFHGVFIWAGDILVMYALCSFLLLALRPLPPRWCVWLGLAAYTVPIGLMYLMGAMGSLLGGTEGWDKFVAEAGAKMQALIESERVAYGSGTYAEATWQRLKSTVMALSNITMFGFVVICMFLLGAWFVRSGAIVRPRDFPRLYAGLRWVALPVGLVAMLGSVALAPTMDGVTFDLRTSTAFALQMLANLLMCLGYVAWMVRALDTPAWRRPLGWLAPAGRMALTNYLMQSLVCTCIFYGYGLGYFEQLPRAWQPVFGLALFGLQVLVSHLWLSRFRFGPMEWLWRSATYLKPQPLKLRAG</sequence>
<feature type="transmembrane region" description="Helical" evidence="1">
    <location>
        <begin position="367"/>
        <end position="387"/>
    </location>
</feature>
<evidence type="ECO:0000259" key="2">
    <source>
        <dbReference type="Pfam" id="PF04235"/>
    </source>
</evidence>
<dbReference type="RefSeq" id="WP_162338635.1">
    <property type="nucleotide sequence ID" value="NZ_JBHSRQ010000004.1"/>
</dbReference>
<evidence type="ECO:0000313" key="4">
    <source>
        <dbReference type="Proteomes" id="UP000781710"/>
    </source>
</evidence>
<dbReference type="InterPro" id="IPR007349">
    <property type="entry name" value="DUF418"/>
</dbReference>
<comment type="caution">
    <text evidence="3">The sequence shown here is derived from an EMBL/GenBank/DDBJ whole genome shotgun (WGS) entry which is preliminary data.</text>
</comment>
<dbReference type="Pfam" id="PF04235">
    <property type="entry name" value="DUF418"/>
    <property type="match status" value="1"/>
</dbReference>
<feature type="domain" description="DUF418" evidence="2">
    <location>
        <begin position="243"/>
        <end position="406"/>
    </location>
</feature>
<evidence type="ECO:0000256" key="1">
    <source>
        <dbReference type="SAM" id="Phobius"/>
    </source>
</evidence>
<keyword evidence="1" id="KW-0472">Membrane</keyword>